<dbReference type="Gene3D" id="3.90.70.10">
    <property type="entry name" value="Cysteine proteinases"/>
    <property type="match status" value="1"/>
</dbReference>
<dbReference type="GO" id="GO:0070628">
    <property type="term" value="F:proteasome binding"/>
    <property type="evidence" value="ECO:0007669"/>
    <property type="project" value="TreeGrafter"/>
</dbReference>
<evidence type="ECO:0000313" key="9">
    <source>
        <dbReference type="EMBL" id="VDO09336.1"/>
    </source>
</evidence>
<feature type="domain" description="USP" evidence="8">
    <location>
        <begin position="1"/>
        <end position="151"/>
    </location>
</feature>
<gene>
    <name evidence="9" type="ORF">HNAJ_LOCUS11022</name>
</gene>
<dbReference type="GO" id="GO:0043161">
    <property type="term" value="P:proteasome-mediated ubiquitin-dependent protein catabolic process"/>
    <property type="evidence" value="ECO:0007669"/>
    <property type="project" value="InterPro"/>
</dbReference>
<dbReference type="GO" id="GO:0004843">
    <property type="term" value="F:cysteine-type deubiquitinase activity"/>
    <property type="evidence" value="ECO:0007669"/>
    <property type="project" value="UniProtKB-EC"/>
</dbReference>
<dbReference type="InterPro" id="IPR038765">
    <property type="entry name" value="Papain-like_cys_pep_sf"/>
</dbReference>
<dbReference type="Proteomes" id="UP000278807">
    <property type="component" value="Unassembled WGS sequence"/>
</dbReference>
<evidence type="ECO:0000256" key="7">
    <source>
        <dbReference type="SAM" id="MobiDB-lite"/>
    </source>
</evidence>
<dbReference type="InterPro" id="IPR001394">
    <property type="entry name" value="Peptidase_C19_UCH"/>
</dbReference>
<dbReference type="Pfam" id="PF00443">
    <property type="entry name" value="UCH"/>
    <property type="match status" value="1"/>
</dbReference>
<protein>
    <recommendedName>
        <fullName evidence="2">ubiquitinyl hydrolase 1</fullName>
        <ecNumber evidence="2">3.4.19.12</ecNumber>
    </recommendedName>
</protein>
<reference evidence="11" key="1">
    <citation type="submission" date="2017-02" db="UniProtKB">
        <authorList>
            <consortium name="WormBaseParasite"/>
        </authorList>
    </citation>
    <scope>IDENTIFICATION</scope>
</reference>
<reference evidence="9 10" key="2">
    <citation type="submission" date="2018-11" db="EMBL/GenBank/DDBJ databases">
        <authorList>
            <consortium name="Pathogen Informatics"/>
        </authorList>
    </citation>
    <scope>NUCLEOTIDE SEQUENCE [LARGE SCALE GENOMIC DNA]</scope>
</reference>
<sequence length="170" mass="19435">MSLSKTKIMKDIKFQMSLDLYEHCTDDLKIKMDPYRTKMNEMEEKEKNAIKKRGKAATVKPPNPDDDPDMYEPYWFPDDLGSNNTGKYQLLGVLTHKGRGNSGHYATWVKRHGDWFLLNDSKVSSVTEDDILKLSGGGEYHSAYILLYGPARIRTSVPEAEEEMEVDPAK</sequence>
<keyword evidence="4" id="KW-0833">Ubl conjugation pathway</keyword>
<dbReference type="OrthoDB" id="333239at2759"/>
<dbReference type="WBParaSite" id="HNAJ_0001103201-mRNA-1">
    <property type="protein sequence ID" value="HNAJ_0001103201-mRNA-1"/>
    <property type="gene ID" value="HNAJ_0001103201"/>
</dbReference>
<evidence type="ECO:0000256" key="2">
    <source>
        <dbReference type="ARBA" id="ARBA00012759"/>
    </source>
</evidence>
<dbReference type="InterPro" id="IPR028889">
    <property type="entry name" value="USP"/>
</dbReference>
<dbReference type="SUPFAM" id="SSF54001">
    <property type="entry name" value="Cysteine proteinases"/>
    <property type="match status" value="1"/>
</dbReference>
<dbReference type="STRING" id="102285.A0A0R3TTI9"/>
<dbReference type="PANTHER" id="PTHR43982:SF1">
    <property type="entry name" value="UBIQUITIN CARBOXYL-TERMINAL HYDROLASE 14"/>
    <property type="match status" value="1"/>
</dbReference>
<dbReference type="PANTHER" id="PTHR43982">
    <property type="entry name" value="UBIQUITIN CARBOXYL-TERMINAL HYDROLASE"/>
    <property type="match status" value="1"/>
</dbReference>
<feature type="region of interest" description="Disordered" evidence="7">
    <location>
        <begin position="47"/>
        <end position="74"/>
    </location>
</feature>
<evidence type="ECO:0000256" key="6">
    <source>
        <dbReference type="ARBA" id="ARBA00022807"/>
    </source>
</evidence>
<keyword evidence="10" id="KW-1185">Reference proteome</keyword>
<evidence type="ECO:0000259" key="8">
    <source>
        <dbReference type="PROSITE" id="PS50235"/>
    </source>
</evidence>
<evidence type="ECO:0000256" key="5">
    <source>
        <dbReference type="ARBA" id="ARBA00022801"/>
    </source>
</evidence>
<name>A0A0R3TTI9_RODNA</name>
<dbReference type="AlphaFoldDB" id="A0A0R3TTI9"/>
<dbReference type="InterPro" id="IPR044635">
    <property type="entry name" value="UBP14-like"/>
</dbReference>
<accession>A0A0R3TTI9</accession>
<keyword evidence="3" id="KW-0645">Protease</keyword>
<dbReference type="EMBL" id="UZAE01013336">
    <property type="protein sequence ID" value="VDO09336.1"/>
    <property type="molecule type" value="Genomic_DNA"/>
</dbReference>
<dbReference type="PROSITE" id="PS50235">
    <property type="entry name" value="USP_3"/>
    <property type="match status" value="1"/>
</dbReference>
<evidence type="ECO:0000256" key="1">
    <source>
        <dbReference type="ARBA" id="ARBA00000707"/>
    </source>
</evidence>
<evidence type="ECO:0000313" key="10">
    <source>
        <dbReference type="Proteomes" id="UP000278807"/>
    </source>
</evidence>
<dbReference type="EC" id="3.4.19.12" evidence="2"/>
<keyword evidence="6" id="KW-0788">Thiol protease</keyword>
<comment type="catalytic activity">
    <reaction evidence="1">
        <text>Thiol-dependent hydrolysis of ester, thioester, amide, peptide and isopeptide bonds formed by the C-terminal Gly of ubiquitin (a 76-residue protein attached to proteins as an intracellular targeting signal).</text>
        <dbReference type="EC" id="3.4.19.12"/>
    </reaction>
</comment>
<keyword evidence="5" id="KW-0378">Hydrolase</keyword>
<organism evidence="11">
    <name type="scientific">Rodentolepis nana</name>
    <name type="common">Dwarf tapeworm</name>
    <name type="synonym">Hymenolepis nana</name>
    <dbReference type="NCBI Taxonomy" id="102285"/>
    <lineage>
        <taxon>Eukaryota</taxon>
        <taxon>Metazoa</taxon>
        <taxon>Spiralia</taxon>
        <taxon>Lophotrochozoa</taxon>
        <taxon>Platyhelminthes</taxon>
        <taxon>Cestoda</taxon>
        <taxon>Eucestoda</taxon>
        <taxon>Cyclophyllidea</taxon>
        <taxon>Hymenolepididae</taxon>
        <taxon>Rodentolepis</taxon>
    </lineage>
</organism>
<evidence type="ECO:0000256" key="3">
    <source>
        <dbReference type="ARBA" id="ARBA00022670"/>
    </source>
</evidence>
<dbReference type="GO" id="GO:0016579">
    <property type="term" value="P:protein deubiquitination"/>
    <property type="evidence" value="ECO:0007669"/>
    <property type="project" value="InterPro"/>
</dbReference>
<evidence type="ECO:0000313" key="11">
    <source>
        <dbReference type="WBParaSite" id="HNAJ_0001103201-mRNA-1"/>
    </source>
</evidence>
<dbReference type="InterPro" id="IPR018200">
    <property type="entry name" value="USP_CS"/>
</dbReference>
<proteinExistence type="predicted"/>
<evidence type="ECO:0000256" key="4">
    <source>
        <dbReference type="ARBA" id="ARBA00022786"/>
    </source>
</evidence>
<dbReference type="PROSITE" id="PS00973">
    <property type="entry name" value="USP_2"/>
    <property type="match status" value="1"/>
</dbReference>
<dbReference type="GO" id="GO:0061136">
    <property type="term" value="P:regulation of proteasomal protein catabolic process"/>
    <property type="evidence" value="ECO:0007669"/>
    <property type="project" value="TreeGrafter"/>
</dbReference>